<reference evidence="3 4" key="1">
    <citation type="submission" date="2018-08" db="EMBL/GenBank/DDBJ databases">
        <title>A genome reference for cultivated species of the human gut microbiota.</title>
        <authorList>
            <person name="Zou Y."/>
            <person name="Xue W."/>
            <person name="Luo G."/>
        </authorList>
    </citation>
    <scope>NUCLEOTIDE SEQUENCE [LARGE SCALE GENOMIC DNA]</scope>
    <source>
        <strain evidence="3 4">AM07-24</strain>
    </source>
</reference>
<dbReference type="Gene3D" id="2.60.40.10">
    <property type="entry name" value="Immunoglobulins"/>
    <property type="match status" value="1"/>
</dbReference>
<dbReference type="InterPro" id="IPR003961">
    <property type="entry name" value="FN3_dom"/>
</dbReference>
<proteinExistence type="predicted"/>
<dbReference type="InterPro" id="IPR013783">
    <property type="entry name" value="Ig-like_fold"/>
</dbReference>
<feature type="coiled-coil region" evidence="1">
    <location>
        <begin position="316"/>
        <end position="350"/>
    </location>
</feature>
<dbReference type="SUPFAM" id="SSF49265">
    <property type="entry name" value="Fibronectin type III"/>
    <property type="match status" value="1"/>
</dbReference>
<feature type="chain" id="PRO_5019504049" description="Fibronectin type-III domain-containing protein" evidence="2">
    <location>
        <begin position="19"/>
        <end position="991"/>
    </location>
</feature>
<sequence>MLLALSVVFTYTVGTAFAVSKVDATQSIANQVTQSKEDIDKAATSLTSQFKFVDGYLDKVSDGTKKLGNAQDEGAGLIAKAVIEAKIKKAADAAKTAVDEAANNEIKNMSADADVSDDALKAAIEAVRKAGLAEIDKLDVVAVIGALDGGNAFYPMDDLFAEAAPVSKTSAIAAINAYDENKYSTDMKEYKVTVIAGNTKGEYGADTLKITAGEYSAYDFVKALKKAQIEEINTATGTDLEKIGIYQTAAKVVKDYIDGHKIAAAPEDYYIEKLPTKDDLSSDKTVEAAKSAAINQISAAINIKFVDLEKELNDGISELNKQAKVDTAKLKLLNDELAALAEQKAGALEAFTAQINAQKTTKAVNDKASDIRDIINAWTFNSGNAIDYATPSGKLAVTTKALTNYAKTSAAVKEVKALADRMSKLTDIYGAPYYDAADLADNLNKDIEATYVKADGTAVTTALEGTATVSTGLIAKKSQYIAFINGKDAAKGGLDEIKIDDGSTSGKTTNPWNTPTEKRSGVANYGEDASAKVDVYSKESAEALKALVADTEKSILATKDVTELKKVYTDAYAKYDAIATTEQLQKKWEKGASLYNEFIKNYATDLDKYIAYVVGRVEASDYSKVNAAVGTYVTTVTVGDKWNSYADQKGKIAFNAYAIVKEASSASDIATKVAEAKKYVDSVVISDKDLDTKLEAVKALVAAIKSPVTLAQKDAIVAAKNAIEEYNKLPGVTEYTSTVYNAAIGALQKLESDALEAQLKALNDKAKITTADKDAIEALRAGFDAYCDLYTVTETMGATKVTEDSLSADNTGLEVKLSKAQVNEVIDALAAVPAEPTSKDAEAVKAARAAFDALTPAQQAEIVNGSVSKLYLEKLMVAEAKLAIVDKDKNKTLKLGVKATTLKATSKAYKGRTRVSWKKSYGYKVDGYQVYRSTKRNSGYTKMGTTKKTYMDNKKNLKKGTRYYYKVRGYRTIDGEKVYTQWSLKAIRTAK</sequence>
<accession>A0A415DTZ8</accession>
<dbReference type="AlphaFoldDB" id="A0A415DTZ8"/>
<evidence type="ECO:0008006" key="5">
    <source>
        <dbReference type="Google" id="ProtNLM"/>
    </source>
</evidence>
<evidence type="ECO:0000313" key="3">
    <source>
        <dbReference type="EMBL" id="RHJ83426.1"/>
    </source>
</evidence>
<comment type="caution">
    <text evidence="3">The sequence shown here is derived from an EMBL/GenBank/DDBJ whole genome shotgun (WGS) entry which is preliminary data.</text>
</comment>
<feature type="signal peptide" evidence="2">
    <location>
        <begin position="1"/>
        <end position="18"/>
    </location>
</feature>
<dbReference type="STRING" id="1776384.GCA_900086585_01543"/>
<name>A0A415DTZ8_9FIRM</name>
<gene>
    <name evidence="3" type="ORF">DW099_19100</name>
</gene>
<evidence type="ECO:0000313" key="4">
    <source>
        <dbReference type="Proteomes" id="UP000284841"/>
    </source>
</evidence>
<evidence type="ECO:0000256" key="1">
    <source>
        <dbReference type="SAM" id="Coils"/>
    </source>
</evidence>
<keyword evidence="1" id="KW-0175">Coiled coil</keyword>
<dbReference type="EMBL" id="QRMS01000009">
    <property type="protein sequence ID" value="RHJ83426.1"/>
    <property type="molecule type" value="Genomic_DNA"/>
</dbReference>
<dbReference type="InterPro" id="IPR036116">
    <property type="entry name" value="FN3_sf"/>
</dbReference>
<protein>
    <recommendedName>
        <fullName evidence="5">Fibronectin type-III domain-containing protein</fullName>
    </recommendedName>
</protein>
<dbReference type="Proteomes" id="UP000284841">
    <property type="component" value="Unassembled WGS sequence"/>
</dbReference>
<keyword evidence="4" id="KW-1185">Reference proteome</keyword>
<dbReference type="CDD" id="cd00063">
    <property type="entry name" value="FN3"/>
    <property type="match status" value="1"/>
</dbReference>
<keyword evidence="2" id="KW-0732">Signal</keyword>
<organism evidence="3 4">
    <name type="scientific">Emergencia timonensis</name>
    <dbReference type="NCBI Taxonomy" id="1776384"/>
    <lineage>
        <taxon>Bacteria</taxon>
        <taxon>Bacillati</taxon>
        <taxon>Bacillota</taxon>
        <taxon>Clostridia</taxon>
        <taxon>Peptostreptococcales</taxon>
        <taxon>Anaerovoracaceae</taxon>
        <taxon>Emergencia</taxon>
    </lineage>
</organism>
<evidence type="ECO:0000256" key="2">
    <source>
        <dbReference type="SAM" id="SignalP"/>
    </source>
</evidence>